<keyword evidence="3" id="KW-1185">Reference proteome</keyword>
<comment type="caution">
    <text evidence="2">The sequence shown here is derived from an EMBL/GenBank/DDBJ whole genome shotgun (WGS) entry which is preliminary data.</text>
</comment>
<dbReference type="OrthoDB" id="9800955at2"/>
<evidence type="ECO:0008006" key="4">
    <source>
        <dbReference type="Google" id="ProtNLM"/>
    </source>
</evidence>
<name>A0A316AHC5_9BACT</name>
<organism evidence="2 3">
    <name type="scientific">Dyadobacter jejuensis</name>
    <dbReference type="NCBI Taxonomy" id="1082580"/>
    <lineage>
        <taxon>Bacteria</taxon>
        <taxon>Pseudomonadati</taxon>
        <taxon>Bacteroidota</taxon>
        <taxon>Cytophagia</taxon>
        <taxon>Cytophagales</taxon>
        <taxon>Spirosomataceae</taxon>
        <taxon>Dyadobacter</taxon>
    </lineage>
</organism>
<evidence type="ECO:0000256" key="1">
    <source>
        <dbReference type="SAM" id="MobiDB-lite"/>
    </source>
</evidence>
<sequence length="281" mass="30930">MKKLKSIILLAVIGFLAGCSKEYVEPNTFSSVAWYTSIFRQPTYAVGLNKFISFADLSQMALSHKWIISEGNYFLSSNASTKDTILDPFILTNAGLESEDKTVHVYFKKSGMQTVRLIDTFRDSVAYVGLDTVYAVREGDHWLMDHTFMVDVYDTLVPQIRILHAGIEIPLAEDTIYVSSGDSLQFVDMTTVGRPDSRSWSVAGMTSVDSVATFTFNTPGTFTASFISSRTNPLIPAGQKSLKVPNPIKVMAPASPVRLPLQKESSGTLGVMTTRPAESKK</sequence>
<evidence type="ECO:0000313" key="3">
    <source>
        <dbReference type="Proteomes" id="UP000245880"/>
    </source>
</evidence>
<gene>
    <name evidence="2" type="ORF">CLV98_10896</name>
</gene>
<dbReference type="AlphaFoldDB" id="A0A316AHC5"/>
<dbReference type="PROSITE" id="PS51257">
    <property type="entry name" value="PROKAR_LIPOPROTEIN"/>
    <property type="match status" value="1"/>
</dbReference>
<feature type="region of interest" description="Disordered" evidence="1">
    <location>
        <begin position="262"/>
        <end position="281"/>
    </location>
</feature>
<dbReference type="RefSeq" id="WP_109675474.1">
    <property type="nucleotide sequence ID" value="NZ_QGDT01000008.1"/>
</dbReference>
<proteinExistence type="predicted"/>
<reference evidence="2 3" key="1">
    <citation type="submission" date="2018-03" db="EMBL/GenBank/DDBJ databases">
        <title>Genomic Encyclopedia of Archaeal and Bacterial Type Strains, Phase II (KMG-II): from individual species to whole genera.</title>
        <authorList>
            <person name="Goeker M."/>
        </authorList>
    </citation>
    <scope>NUCLEOTIDE SEQUENCE [LARGE SCALE GENOMIC DNA]</scope>
    <source>
        <strain evidence="2 3">DSM 100346</strain>
    </source>
</reference>
<accession>A0A316AHC5</accession>
<evidence type="ECO:0000313" key="2">
    <source>
        <dbReference type="EMBL" id="PWJ57176.1"/>
    </source>
</evidence>
<dbReference type="EMBL" id="QGDT01000008">
    <property type="protein sequence ID" value="PWJ57176.1"/>
    <property type="molecule type" value="Genomic_DNA"/>
</dbReference>
<dbReference type="Proteomes" id="UP000245880">
    <property type="component" value="Unassembled WGS sequence"/>
</dbReference>
<protein>
    <recommendedName>
        <fullName evidence="4">PKD domain-containing protein</fullName>
    </recommendedName>
</protein>